<gene>
    <name evidence="2" type="ORF">NOO_LOCUS5382</name>
</gene>
<name>A0A182EBE9_ONCOC</name>
<evidence type="ECO:0000256" key="1">
    <source>
        <dbReference type="SAM" id="MobiDB-lite"/>
    </source>
</evidence>
<feature type="region of interest" description="Disordered" evidence="1">
    <location>
        <begin position="196"/>
        <end position="215"/>
    </location>
</feature>
<feature type="compositionally biased region" description="Basic residues" evidence="1">
    <location>
        <begin position="196"/>
        <end position="205"/>
    </location>
</feature>
<sequence length="215" mass="23586">MSHNLGNPTRITKIMQRLTANKTKDERASANDQRETIDQLQAGLCCVKISEQSNIDQNNDSKIVQRASDATELSLSTIFGNQRFSAVSSQHIPTTSLLPSTASIGTSSVIPNAPNIVKQTSNKTPQNSVGIARNILNNQEQKDISGDDVAADELDEQIPVAVPSYQNKSNNFQTPVNSPRIYLKYCGNLLMAPKKQPTRARRCMKKAAESTTEKE</sequence>
<dbReference type="WBParaSite" id="nOo.2.0.1.t05382-RA">
    <property type="protein sequence ID" value="nOo.2.0.1.t05382-RA"/>
    <property type="gene ID" value="nOo.2.0.1.g05382"/>
</dbReference>
<accession>A0A182EBE9</accession>
<dbReference type="Proteomes" id="UP000271087">
    <property type="component" value="Unassembled WGS sequence"/>
</dbReference>
<proteinExistence type="predicted"/>
<feature type="compositionally biased region" description="Basic and acidic residues" evidence="1">
    <location>
        <begin position="206"/>
        <end position="215"/>
    </location>
</feature>
<keyword evidence="3" id="KW-1185">Reference proteome</keyword>
<evidence type="ECO:0000313" key="4">
    <source>
        <dbReference type="WBParaSite" id="nOo.2.0.1.t05382-RA"/>
    </source>
</evidence>
<evidence type="ECO:0000313" key="3">
    <source>
        <dbReference type="Proteomes" id="UP000271087"/>
    </source>
</evidence>
<dbReference type="EMBL" id="UYRW01001417">
    <property type="protein sequence ID" value="VDK77230.1"/>
    <property type="molecule type" value="Genomic_DNA"/>
</dbReference>
<protein>
    <submittedName>
        <fullName evidence="2 4">Uncharacterized protein</fullName>
    </submittedName>
</protein>
<organism evidence="4">
    <name type="scientific">Onchocerca ochengi</name>
    <name type="common">Filarial nematode worm</name>
    <dbReference type="NCBI Taxonomy" id="42157"/>
    <lineage>
        <taxon>Eukaryota</taxon>
        <taxon>Metazoa</taxon>
        <taxon>Ecdysozoa</taxon>
        <taxon>Nematoda</taxon>
        <taxon>Chromadorea</taxon>
        <taxon>Rhabditida</taxon>
        <taxon>Spirurina</taxon>
        <taxon>Spiruromorpha</taxon>
        <taxon>Filarioidea</taxon>
        <taxon>Onchocercidae</taxon>
        <taxon>Onchocerca</taxon>
    </lineage>
</organism>
<evidence type="ECO:0000313" key="2">
    <source>
        <dbReference type="EMBL" id="VDK77230.1"/>
    </source>
</evidence>
<dbReference type="OrthoDB" id="5818697at2759"/>
<reference evidence="2 3" key="2">
    <citation type="submission" date="2018-08" db="EMBL/GenBank/DDBJ databases">
        <authorList>
            <person name="Laetsch R D."/>
            <person name="Stevens L."/>
            <person name="Kumar S."/>
            <person name="Blaxter L. M."/>
        </authorList>
    </citation>
    <scope>NUCLEOTIDE SEQUENCE [LARGE SCALE GENOMIC DNA]</scope>
</reference>
<reference evidence="4" key="1">
    <citation type="submission" date="2016-06" db="UniProtKB">
        <authorList>
            <consortium name="WormBaseParasite"/>
        </authorList>
    </citation>
    <scope>IDENTIFICATION</scope>
</reference>
<dbReference type="AlphaFoldDB" id="A0A182EBE9"/>